<accession>A0A1B9R0C7</accession>
<dbReference type="Gene3D" id="1.10.10.10">
    <property type="entry name" value="Winged helix-like DNA-binding domain superfamily/Winged helix DNA-binding domain"/>
    <property type="match status" value="1"/>
</dbReference>
<dbReference type="AlphaFoldDB" id="A0A1B9R0C7"/>
<dbReference type="PROSITE" id="PS50931">
    <property type="entry name" value="HTH_LYSR"/>
    <property type="match status" value="1"/>
</dbReference>
<protein>
    <submittedName>
        <fullName evidence="6">LysR family transcriptional regulator</fullName>
    </submittedName>
</protein>
<dbReference type="InterPro" id="IPR000847">
    <property type="entry name" value="LysR_HTH_N"/>
</dbReference>
<feature type="domain" description="HTH lysR-type" evidence="5">
    <location>
        <begin position="1"/>
        <end position="60"/>
    </location>
</feature>
<dbReference type="Proteomes" id="UP000093173">
    <property type="component" value="Unassembled WGS sequence"/>
</dbReference>
<reference evidence="7" key="1">
    <citation type="submission" date="2016-06" db="EMBL/GenBank/DDBJ databases">
        <authorList>
            <person name="Hehemann J.-H."/>
            <person name="Arevalo P."/>
            <person name="Datta M.S."/>
            <person name="Polz M.F."/>
        </authorList>
    </citation>
    <scope>NUCLEOTIDE SEQUENCE [LARGE SCALE GENOMIC DNA]</scope>
    <source>
        <strain evidence="7">9CSC122</strain>
    </source>
</reference>
<dbReference type="RefSeq" id="WP_017039945.1">
    <property type="nucleotide sequence ID" value="NZ_JBNGCH010000392.1"/>
</dbReference>
<evidence type="ECO:0000256" key="4">
    <source>
        <dbReference type="ARBA" id="ARBA00023163"/>
    </source>
</evidence>
<comment type="caution">
    <text evidence="6">The sequence shown here is derived from an EMBL/GenBank/DDBJ whole genome shotgun (WGS) entry which is preliminary data.</text>
</comment>
<dbReference type="EMBL" id="MAJZ01000392">
    <property type="protein sequence ID" value="OCH77180.1"/>
    <property type="molecule type" value="Genomic_DNA"/>
</dbReference>
<organism evidence="6 7">
    <name type="scientific">Vibrio genomosp. F10</name>
    <dbReference type="NCBI Taxonomy" id="723171"/>
    <lineage>
        <taxon>Bacteria</taxon>
        <taxon>Pseudomonadati</taxon>
        <taxon>Pseudomonadota</taxon>
        <taxon>Gammaproteobacteria</taxon>
        <taxon>Vibrionales</taxon>
        <taxon>Vibrionaceae</taxon>
        <taxon>Vibrio</taxon>
    </lineage>
</organism>
<evidence type="ECO:0000256" key="2">
    <source>
        <dbReference type="ARBA" id="ARBA00023015"/>
    </source>
</evidence>
<dbReference type="GO" id="GO:0000976">
    <property type="term" value="F:transcription cis-regulatory region binding"/>
    <property type="evidence" value="ECO:0007669"/>
    <property type="project" value="TreeGrafter"/>
</dbReference>
<evidence type="ECO:0000259" key="5">
    <source>
        <dbReference type="PROSITE" id="PS50931"/>
    </source>
</evidence>
<keyword evidence="3" id="KW-0238">DNA-binding</keyword>
<proteinExistence type="inferred from homology"/>
<gene>
    <name evidence="6" type="ORF">A6E14_08145</name>
</gene>
<dbReference type="InterPro" id="IPR036390">
    <property type="entry name" value="WH_DNA-bd_sf"/>
</dbReference>
<keyword evidence="4" id="KW-0804">Transcription</keyword>
<dbReference type="Gene3D" id="3.40.190.290">
    <property type="match status" value="1"/>
</dbReference>
<dbReference type="SUPFAM" id="SSF53850">
    <property type="entry name" value="Periplasmic binding protein-like II"/>
    <property type="match status" value="1"/>
</dbReference>
<sequence length="302" mass="34164">MNFSLEQLLAFVTVYEQLSFSKAAVQLNKHRTTVGQVITNLEDQLAVSLFNRIGRSVEPTEDGHLLYHYARQALSQAQVFDKVALSLSYGTMESITVAYPSILPHQILSNIRVQLANDFPMMRVNFLVRTKQEIKEGIENGDFQFGLVNIHKSSAMQNLDTTFLGHIEFVPFVQKGSELAQLPDDQVFGALQSSRQFVLKSLVDEGMKEKLLVSAQHEDVDQLALVIKLVQEGLGWAWLPKALSESEYVTDNIQELKVSQMKNGFKFPISLWSPHSKQIAVVRQSISKAIEQYIAHFRQLQN</sequence>
<evidence type="ECO:0000313" key="6">
    <source>
        <dbReference type="EMBL" id="OCH77180.1"/>
    </source>
</evidence>
<dbReference type="GO" id="GO:0003700">
    <property type="term" value="F:DNA-binding transcription factor activity"/>
    <property type="evidence" value="ECO:0007669"/>
    <property type="project" value="InterPro"/>
</dbReference>
<evidence type="ECO:0000256" key="3">
    <source>
        <dbReference type="ARBA" id="ARBA00023125"/>
    </source>
</evidence>
<dbReference type="FunFam" id="1.10.10.10:FF:000001">
    <property type="entry name" value="LysR family transcriptional regulator"/>
    <property type="match status" value="1"/>
</dbReference>
<keyword evidence="7" id="KW-1185">Reference proteome</keyword>
<dbReference type="SUPFAM" id="SSF46785">
    <property type="entry name" value="Winged helix' DNA-binding domain"/>
    <property type="match status" value="1"/>
</dbReference>
<dbReference type="Pfam" id="PF03466">
    <property type="entry name" value="LysR_substrate"/>
    <property type="match status" value="1"/>
</dbReference>
<dbReference type="PANTHER" id="PTHR30126:SF91">
    <property type="entry name" value="LYSR FAMILY TRANSCRIPTIONAL REGULATOR"/>
    <property type="match status" value="1"/>
</dbReference>
<keyword evidence="2" id="KW-0805">Transcription regulation</keyword>
<dbReference type="Pfam" id="PF00126">
    <property type="entry name" value="HTH_1"/>
    <property type="match status" value="1"/>
</dbReference>
<dbReference type="InterPro" id="IPR036388">
    <property type="entry name" value="WH-like_DNA-bd_sf"/>
</dbReference>
<dbReference type="InterPro" id="IPR005119">
    <property type="entry name" value="LysR_subst-bd"/>
</dbReference>
<evidence type="ECO:0000313" key="7">
    <source>
        <dbReference type="Proteomes" id="UP000093173"/>
    </source>
</evidence>
<dbReference type="PANTHER" id="PTHR30126">
    <property type="entry name" value="HTH-TYPE TRANSCRIPTIONAL REGULATOR"/>
    <property type="match status" value="1"/>
</dbReference>
<comment type="similarity">
    <text evidence="1">Belongs to the LysR transcriptional regulatory family.</text>
</comment>
<evidence type="ECO:0000256" key="1">
    <source>
        <dbReference type="ARBA" id="ARBA00009437"/>
    </source>
</evidence>
<name>A0A1B9R0C7_9VIBR</name>